<dbReference type="Gene3D" id="3.10.129.10">
    <property type="entry name" value="Hotdog Thioesterase"/>
    <property type="match status" value="1"/>
</dbReference>
<evidence type="ECO:0000313" key="3">
    <source>
        <dbReference type="EMBL" id="UOO82302.1"/>
    </source>
</evidence>
<dbReference type="Proteomes" id="UP000829817">
    <property type="component" value="Chromosome"/>
</dbReference>
<protein>
    <submittedName>
        <fullName evidence="3">Thioesterase family protein</fullName>
    </submittedName>
</protein>
<dbReference type="PANTHER" id="PTHR31793:SF27">
    <property type="entry name" value="NOVEL THIOESTERASE SUPERFAMILY DOMAIN AND SAPOSIN A-TYPE DOMAIN CONTAINING PROTEIN (0610012H03RIK)"/>
    <property type="match status" value="1"/>
</dbReference>
<evidence type="ECO:0000256" key="2">
    <source>
        <dbReference type="ARBA" id="ARBA00022801"/>
    </source>
</evidence>
<comment type="similarity">
    <text evidence="1">Belongs to the 4-hydroxybenzoyl-CoA thioesterase family.</text>
</comment>
<evidence type="ECO:0000256" key="1">
    <source>
        <dbReference type="ARBA" id="ARBA00005953"/>
    </source>
</evidence>
<reference evidence="3 4" key="1">
    <citation type="journal article" date="2022" name="Res Sq">
        <title>Evolution of multicellular longitudinally dividing oral cavity symbionts (Neisseriaceae).</title>
        <authorList>
            <person name="Nyongesa S."/>
            <person name="Weber P."/>
            <person name="Bernet E."/>
            <person name="Pullido F."/>
            <person name="Nieckarz M."/>
            <person name="Delaby M."/>
            <person name="Nieves C."/>
            <person name="Viehboeck T."/>
            <person name="Krause N."/>
            <person name="Rivera-Millot A."/>
            <person name="Nakamura A."/>
            <person name="Vischer N."/>
            <person name="VanNieuwenhze M."/>
            <person name="Brun Y."/>
            <person name="Cava F."/>
            <person name="Bulgheresi S."/>
            <person name="Veyrier F."/>
        </authorList>
    </citation>
    <scope>NUCLEOTIDE SEQUENCE [LARGE SCALE GENOMIC DNA]</scope>
    <source>
        <strain evidence="3 4">CCUG 63373m</strain>
    </source>
</reference>
<keyword evidence="4" id="KW-1185">Reference proteome</keyword>
<evidence type="ECO:0000313" key="4">
    <source>
        <dbReference type="Proteomes" id="UP000829817"/>
    </source>
</evidence>
<organism evidence="3 4">
    <name type="scientific">Uruburuella testudinis</name>
    <dbReference type="NCBI Taxonomy" id="1282863"/>
    <lineage>
        <taxon>Bacteria</taxon>
        <taxon>Pseudomonadati</taxon>
        <taxon>Pseudomonadota</taxon>
        <taxon>Betaproteobacteria</taxon>
        <taxon>Neisseriales</taxon>
        <taxon>Neisseriaceae</taxon>
        <taxon>Uruburuella</taxon>
    </lineage>
</organism>
<gene>
    <name evidence="3" type="ORF">LVJ83_02160</name>
</gene>
<dbReference type="InterPro" id="IPR029069">
    <property type="entry name" value="HotDog_dom_sf"/>
</dbReference>
<keyword evidence="2" id="KW-0378">Hydrolase</keyword>
<dbReference type="EMBL" id="CP091508">
    <property type="protein sequence ID" value="UOO82302.1"/>
    <property type="molecule type" value="Genomic_DNA"/>
</dbReference>
<dbReference type="SUPFAM" id="SSF54637">
    <property type="entry name" value="Thioesterase/thiol ester dehydrase-isomerase"/>
    <property type="match status" value="1"/>
</dbReference>
<sequence>MARITLPLPENILFRTRLTVQIGDINYGNHLANDAVLRLCHEARIRWLAEHGFSELDAGGSGLIMADTAIQYTAQAHHGDGLEIEIGTADIGRSGFALLYHIHRPGDGQTIAKVQTGMVCFDYSQQKVGTIPPALRNIL</sequence>
<dbReference type="Pfam" id="PF13279">
    <property type="entry name" value="4HBT_2"/>
    <property type="match status" value="1"/>
</dbReference>
<dbReference type="PANTHER" id="PTHR31793">
    <property type="entry name" value="4-HYDROXYBENZOYL-COA THIOESTERASE FAMILY MEMBER"/>
    <property type="match status" value="1"/>
</dbReference>
<dbReference type="InterPro" id="IPR050563">
    <property type="entry name" value="4-hydroxybenzoyl-CoA_TE"/>
</dbReference>
<proteinExistence type="inferred from homology"/>
<dbReference type="RefSeq" id="WP_244785875.1">
    <property type="nucleotide sequence ID" value="NZ_CP091508.1"/>
</dbReference>
<dbReference type="CDD" id="cd00586">
    <property type="entry name" value="4HBT"/>
    <property type="match status" value="1"/>
</dbReference>
<accession>A0ABY4DXG7</accession>
<name>A0ABY4DXG7_9NEIS</name>